<organism evidence="11 12">
    <name type="scientific">Nocardioides marmoribigeumensis</name>
    <dbReference type="NCBI Taxonomy" id="433649"/>
    <lineage>
        <taxon>Bacteria</taxon>
        <taxon>Bacillati</taxon>
        <taxon>Actinomycetota</taxon>
        <taxon>Actinomycetes</taxon>
        <taxon>Propionibacteriales</taxon>
        <taxon>Nocardioidaceae</taxon>
        <taxon>Nocardioides</taxon>
    </lineage>
</organism>
<feature type="transmembrane region" description="Helical" evidence="9">
    <location>
        <begin position="113"/>
        <end position="135"/>
    </location>
</feature>
<evidence type="ECO:0000256" key="1">
    <source>
        <dbReference type="ARBA" id="ARBA00000085"/>
    </source>
</evidence>
<evidence type="ECO:0000256" key="5">
    <source>
        <dbReference type="ARBA" id="ARBA00022741"/>
    </source>
</evidence>
<evidence type="ECO:0000256" key="9">
    <source>
        <dbReference type="SAM" id="Phobius"/>
    </source>
</evidence>
<keyword evidence="5" id="KW-0547">Nucleotide-binding</keyword>
<feature type="transmembrane region" description="Helical" evidence="9">
    <location>
        <begin position="231"/>
        <end position="252"/>
    </location>
</feature>
<dbReference type="InterPro" id="IPR036890">
    <property type="entry name" value="HATPase_C_sf"/>
</dbReference>
<dbReference type="InterPro" id="IPR011712">
    <property type="entry name" value="Sig_transdc_His_kin_sub3_dim/P"/>
</dbReference>
<dbReference type="PANTHER" id="PTHR24421:SF10">
    <property type="entry name" value="NITRATE_NITRITE SENSOR PROTEIN NARQ"/>
    <property type="match status" value="1"/>
</dbReference>
<keyword evidence="8" id="KW-0902">Two-component regulatory system</keyword>
<dbReference type="InterPro" id="IPR050482">
    <property type="entry name" value="Sensor_HK_TwoCompSys"/>
</dbReference>
<dbReference type="EMBL" id="JAVDYG010000001">
    <property type="protein sequence ID" value="MDR7363466.1"/>
    <property type="molecule type" value="Genomic_DNA"/>
</dbReference>
<proteinExistence type="predicted"/>
<dbReference type="PANTHER" id="PTHR24421">
    <property type="entry name" value="NITRATE/NITRITE SENSOR PROTEIN NARX-RELATED"/>
    <property type="match status" value="1"/>
</dbReference>
<dbReference type="SMART" id="SM00387">
    <property type="entry name" value="HATPase_c"/>
    <property type="match status" value="1"/>
</dbReference>
<dbReference type="Gene3D" id="1.20.5.1930">
    <property type="match status" value="1"/>
</dbReference>
<feature type="transmembrane region" description="Helical" evidence="9">
    <location>
        <begin position="53"/>
        <end position="74"/>
    </location>
</feature>
<keyword evidence="6 11" id="KW-0418">Kinase</keyword>
<keyword evidence="3" id="KW-0597">Phosphoprotein</keyword>
<evidence type="ECO:0000256" key="6">
    <source>
        <dbReference type="ARBA" id="ARBA00022777"/>
    </source>
</evidence>
<dbReference type="EC" id="2.7.13.3" evidence="2"/>
<keyword evidence="12" id="KW-1185">Reference proteome</keyword>
<protein>
    <recommendedName>
        <fullName evidence="2">histidine kinase</fullName>
        <ecNumber evidence="2">2.7.13.3</ecNumber>
    </recommendedName>
</protein>
<evidence type="ECO:0000256" key="2">
    <source>
        <dbReference type="ARBA" id="ARBA00012438"/>
    </source>
</evidence>
<dbReference type="PROSITE" id="PS50109">
    <property type="entry name" value="HIS_KIN"/>
    <property type="match status" value="1"/>
</dbReference>
<feature type="transmembrane region" description="Helical" evidence="9">
    <location>
        <begin position="81"/>
        <end position="101"/>
    </location>
</feature>
<dbReference type="SUPFAM" id="SSF55874">
    <property type="entry name" value="ATPase domain of HSP90 chaperone/DNA topoisomerase II/histidine kinase"/>
    <property type="match status" value="1"/>
</dbReference>
<keyword evidence="9" id="KW-0472">Membrane</keyword>
<dbReference type="Pfam" id="PF02518">
    <property type="entry name" value="HATPase_c"/>
    <property type="match status" value="1"/>
</dbReference>
<dbReference type="InterPro" id="IPR003594">
    <property type="entry name" value="HATPase_dom"/>
</dbReference>
<dbReference type="RefSeq" id="WP_310303907.1">
    <property type="nucleotide sequence ID" value="NZ_BAAAPS010000003.1"/>
</dbReference>
<evidence type="ECO:0000256" key="3">
    <source>
        <dbReference type="ARBA" id="ARBA00022553"/>
    </source>
</evidence>
<dbReference type="CDD" id="cd16917">
    <property type="entry name" value="HATPase_UhpB-NarQ-NarX-like"/>
    <property type="match status" value="1"/>
</dbReference>
<comment type="catalytic activity">
    <reaction evidence="1">
        <text>ATP + protein L-histidine = ADP + protein N-phospho-L-histidine.</text>
        <dbReference type="EC" id="2.7.13.3"/>
    </reaction>
</comment>
<evidence type="ECO:0000313" key="11">
    <source>
        <dbReference type="EMBL" id="MDR7363466.1"/>
    </source>
</evidence>
<feature type="transmembrane region" description="Helical" evidence="9">
    <location>
        <begin position="327"/>
        <end position="348"/>
    </location>
</feature>
<keyword evidence="9" id="KW-0812">Transmembrane</keyword>
<dbReference type="Proteomes" id="UP001183648">
    <property type="component" value="Unassembled WGS sequence"/>
</dbReference>
<comment type="caution">
    <text evidence="11">The sequence shown here is derived from an EMBL/GenBank/DDBJ whole genome shotgun (WGS) entry which is preliminary data.</text>
</comment>
<evidence type="ECO:0000256" key="7">
    <source>
        <dbReference type="ARBA" id="ARBA00022840"/>
    </source>
</evidence>
<reference evidence="11 12" key="1">
    <citation type="submission" date="2023-07" db="EMBL/GenBank/DDBJ databases">
        <title>Sequencing the genomes of 1000 actinobacteria strains.</title>
        <authorList>
            <person name="Klenk H.-P."/>
        </authorList>
    </citation>
    <scope>NUCLEOTIDE SEQUENCE [LARGE SCALE GENOMIC DNA]</scope>
    <source>
        <strain evidence="11 12">DSM 19426</strain>
    </source>
</reference>
<evidence type="ECO:0000313" key="12">
    <source>
        <dbReference type="Proteomes" id="UP001183648"/>
    </source>
</evidence>
<evidence type="ECO:0000259" key="10">
    <source>
        <dbReference type="PROSITE" id="PS50109"/>
    </source>
</evidence>
<feature type="transmembrane region" description="Helical" evidence="9">
    <location>
        <begin position="197"/>
        <end position="219"/>
    </location>
</feature>
<sequence>MTSAPDAVTSGFRLRPGPALLVAASVLVVVGSAALDAAVTDADRTAAITSRGWLIGLPGMPLVVAGALVLSALPRHAVGRALAFFGVFWVVDGLAFSWATYALVHDLPGLSVAYWLVARAGAGLLLAVPVVLLLFPTGHLVGGRGRWAAVAALVLGSLLPLALVLAPDAVVFDQSWPGRVRTEIVPLDVRMSVMEPILLTSRTLTLLSIPATFAVVLVRARRAGPEERRQLAWLLWAGMVTLLCVAVLTVAASSALGSVALAVIILVNAASVGIGVLRPDLGDVDALVAATLTFTAVAVVMLVLDLAVLSAVTALVGERLTQREVTVLVLLLAVSAYGPLRAAIGGLVRRLLFGLRADRYDVVSGFAARLEEAASVEGQVPVLASAVARAFKVPFARVEVALPGGGSVSADHGTPTSQVHEVEIAYRGEQVGRLVLPRQGLRSLLSRRDRDLLVDLVRQAAVAVRAGLLAREVQESRERLVLSREEDRRRIRRDLHDGLGPVLGGVAMRLDAAGNAIERDPASARALVRTARTEVAEALDDVRRLVHDLRPPALDDLGLPAALAQQADRARGAVAVDLDTDGLGSMPAAVEVAVLRIVSEALTNVVRHSGATRCHVSVRQEPAAVVVTVSDDGRGIGPDVVAGVGLLSLRERAEELGGQCEVVCHEGGGTTVRALLPHGLEATGPVLEGALP</sequence>
<keyword evidence="7" id="KW-0067">ATP-binding</keyword>
<dbReference type="GO" id="GO:0016301">
    <property type="term" value="F:kinase activity"/>
    <property type="evidence" value="ECO:0007669"/>
    <property type="project" value="UniProtKB-KW"/>
</dbReference>
<feature type="transmembrane region" description="Helical" evidence="9">
    <location>
        <begin position="289"/>
        <end position="315"/>
    </location>
</feature>
<evidence type="ECO:0000256" key="8">
    <source>
        <dbReference type="ARBA" id="ARBA00023012"/>
    </source>
</evidence>
<dbReference type="InterPro" id="IPR005467">
    <property type="entry name" value="His_kinase_dom"/>
</dbReference>
<keyword evidence="9" id="KW-1133">Transmembrane helix</keyword>
<name>A0ABU2BYI0_9ACTN</name>
<dbReference type="Gene3D" id="3.30.565.10">
    <property type="entry name" value="Histidine kinase-like ATPase, C-terminal domain"/>
    <property type="match status" value="1"/>
</dbReference>
<keyword evidence="4" id="KW-0808">Transferase</keyword>
<gene>
    <name evidence="11" type="ORF">J2S63_003019</name>
</gene>
<feature type="domain" description="Histidine kinase" evidence="10">
    <location>
        <begin position="594"/>
        <end position="680"/>
    </location>
</feature>
<accession>A0ABU2BYI0</accession>
<feature type="transmembrane region" description="Helical" evidence="9">
    <location>
        <begin position="147"/>
        <end position="166"/>
    </location>
</feature>
<dbReference type="Pfam" id="PF07730">
    <property type="entry name" value="HisKA_3"/>
    <property type="match status" value="1"/>
</dbReference>
<evidence type="ECO:0000256" key="4">
    <source>
        <dbReference type="ARBA" id="ARBA00022679"/>
    </source>
</evidence>